<sequence length="55" mass="6474">MSIEDLEDLRRDLLAKSAEMRSEAERVAPDQPEEAAHLRRIADRLEVYMRDYLEA</sequence>
<keyword evidence="2" id="KW-1185">Reference proteome</keyword>
<dbReference type="KEGG" id="acru:HHL28_03775"/>
<dbReference type="EMBL" id="CP051775">
    <property type="protein sequence ID" value="QJE72333.1"/>
    <property type="molecule type" value="Genomic_DNA"/>
</dbReference>
<proteinExistence type="predicted"/>
<dbReference type="Proteomes" id="UP000501891">
    <property type="component" value="Chromosome"/>
</dbReference>
<dbReference type="AlphaFoldDB" id="A0A858R565"/>
<protein>
    <submittedName>
        <fullName evidence="1">Uncharacterized protein</fullName>
    </submittedName>
</protein>
<accession>A0A858R565</accession>
<evidence type="ECO:0000313" key="1">
    <source>
        <dbReference type="EMBL" id="QJE72333.1"/>
    </source>
</evidence>
<name>A0A858R565_9PROT</name>
<reference evidence="1" key="1">
    <citation type="submission" date="2020-04" db="EMBL/GenBank/DDBJ databases">
        <title>A desert anoxygenic phototrophic bacterium fixes CO2 using RubisCO under aerobic conditions.</title>
        <authorList>
            <person name="Tang K."/>
        </authorList>
    </citation>
    <scope>NUCLEOTIDE SEQUENCE [LARGE SCALE GENOMIC DNA]</scope>
    <source>
        <strain evidence="1">MIMtkB3</strain>
    </source>
</reference>
<organism evidence="1 2">
    <name type="scientific">Aerophototrophica crusticola</name>
    <dbReference type="NCBI Taxonomy" id="1709002"/>
    <lineage>
        <taxon>Bacteria</taxon>
        <taxon>Pseudomonadati</taxon>
        <taxon>Pseudomonadota</taxon>
        <taxon>Alphaproteobacteria</taxon>
        <taxon>Rhodospirillales</taxon>
        <taxon>Rhodospirillaceae</taxon>
        <taxon>Aerophototrophica</taxon>
    </lineage>
</organism>
<evidence type="ECO:0000313" key="2">
    <source>
        <dbReference type="Proteomes" id="UP000501891"/>
    </source>
</evidence>
<gene>
    <name evidence="1" type="ORF">HHL28_03775</name>
</gene>